<comment type="caution">
    <text evidence="2">The sequence shown here is derived from an EMBL/GenBank/DDBJ whole genome shotgun (WGS) entry which is preliminary data.</text>
</comment>
<sequence length="198" mass="21832">MNSPDTDTPPPFWHQRPRPVGFVIAYRIKGDELEIDSTRKVDRVKLAAIEQVRFTFAPSNISSKGFKTQLRLGNGGKVSFGNLSWRSVTEIERDDAGYRAFVEALAAAIAQANPRARFVAGKPRWLWLTLAIVSGLLLVILGVFTARAFLQGAAPAGWLGIALAAASVWQVWPMVRLNRPQELRTGEVPDDLVPRPST</sequence>
<dbReference type="AlphaFoldDB" id="A0A370L511"/>
<dbReference type="OrthoDB" id="8018653at2"/>
<dbReference type="EMBL" id="QQTP01000009">
    <property type="protein sequence ID" value="RDJ23055.1"/>
    <property type="molecule type" value="Genomic_DNA"/>
</dbReference>
<accession>A0A370L511</accession>
<feature type="transmembrane region" description="Helical" evidence="1">
    <location>
        <begin position="156"/>
        <end position="175"/>
    </location>
</feature>
<feature type="transmembrane region" description="Helical" evidence="1">
    <location>
        <begin position="125"/>
        <end position="150"/>
    </location>
</feature>
<evidence type="ECO:0000313" key="2">
    <source>
        <dbReference type="EMBL" id="RDJ23055.1"/>
    </source>
</evidence>
<keyword evidence="1" id="KW-1133">Transmembrane helix</keyword>
<evidence type="ECO:0000313" key="3">
    <source>
        <dbReference type="Proteomes" id="UP000255207"/>
    </source>
</evidence>
<protein>
    <submittedName>
        <fullName evidence="2">Uncharacterized protein</fullName>
    </submittedName>
</protein>
<organism evidence="2 3">
    <name type="scientific">Bosea caraganae</name>
    <dbReference type="NCBI Taxonomy" id="2763117"/>
    <lineage>
        <taxon>Bacteria</taxon>
        <taxon>Pseudomonadati</taxon>
        <taxon>Pseudomonadota</taxon>
        <taxon>Alphaproteobacteria</taxon>
        <taxon>Hyphomicrobiales</taxon>
        <taxon>Boseaceae</taxon>
        <taxon>Bosea</taxon>
    </lineage>
</organism>
<keyword evidence="1" id="KW-0472">Membrane</keyword>
<proteinExistence type="predicted"/>
<name>A0A370L511_9HYPH</name>
<keyword evidence="3" id="KW-1185">Reference proteome</keyword>
<reference evidence="3" key="1">
    <citation type="submission" date="2018-07" db="EMBL/GenBank/DDBJ databases">
        <authorList>
            <person name="Safronova V.I."/>
            <person name="Chirak E.R."/>
            <person name="Sazanova A.L."/>
        </authorList>
    </citation>
    <scope>NUCLEOTIDE SEQUENCE [LARGE SCALE GENOMIC DNA]</scope>
    <source>
        <strain evidence="3">RCAM04685</strain>
    </source>
</reference>
<dbReference type="RefSeq" id="WP_114830665.1">
    <property type="nucleotide sequence ID" value="NZ_QQTO01000012.1"/>
</dbReference>
<keyword evidence="1" id="KW-0812">Transmembrane</keyword>
<gene>
    <name evidence="2" type="ORF">DWE98_18020</name>
</gene>
<dbReference type="Proteomes" id="UP000255207">
    <property type="component" value="Unassembled WGS sequence"/>
</dbReference>
<evidence type="ECO:0000256" key="1">
    <source>
        <dbReference type="SAM" id="Phobius"/>
    </source>
</evidence>